<name>A0A0U1QU50_YERP3</name>
<gene>
    <name evidence="1" type="ordered locus">YpsIP31758_1451</name>
</gene>
<dbReference type="Proteomes" id="UP000002412">
    <property type="component" value="Chromosome"/>
</dbReference>
<dbReference type="AlphaFoldDB" id="A0A0U1QU50"/>
<accession>A0A0U1QU50</accession>
<evidence type="ECO:0000313" key="2">
    <source>
        <dbReference type="Proteomes" id="UP000002412"/>
    </source>
</evidence>
<protein>
    <submittedName>
        <fullName evidence="1">Uncharacterized protein</fullName>
    </submittedName>
</protein>
<dbReference type="HOGENOM" id="CLU_3335233_0_0_6"/>
<sequence length="38" mass="4687">MYDDINEKEWMSTIKDTMRFNAIRFYTKNFPHKKLNGC</sequence>
<organism evidence="1 2">
    <name type="scientific">Yersinia pseudotuberculosis serotype O:1b (strain IP 31758)</name>
    <dbReference type="NCBI Taxonomy" id="349747"/>
    <lineage>
        <taxon>Bacteria</taxon>
        <taxon>Pseudomonadati</taxon>
        <taxon>Pseudomonadota</taxon>
        <taxon>Gammaproteobacteria</taxon>
        <taxon>Enterobacterales</taxon>
        <taxon>Yersiniaceae</taxon>
        <taxon>Yersinia</taxon>
    </lineage>
</organism>
<reference evidence="1 2" key="1">
    <citation type="journal article" date="2007" name="PLoS Genet.">
        <title>The complete genome sequence of Yersinia pseudotuberculosis IP31758, the causative agent of Far East scarlet-like fever.</title>
        <authorList>
            <person name="Eppinger M."/>
            <person name="Rosovitz M.J."/>
            <person name="Fricke W.F."/>
            <person name="Rasko D.A."/>
            <person name="Kokorina G."/>
            <person name="Fayolle C."/>
            <person name="Lindler L.E."/>
            <person name="Carniel E."/>
            <person name="Ravel J."/>
        </authorList>
    </citation>
    <scope>NUCLEOTIDE SEQUENCE [LARGE SCALE GENOMIC DNA]</scope>
    <source>
        <strain evidence="1 2">IP 31758</strain>
    </source>
</reference>
<proteinExistence type="predicted"/>
<evidence type="ECO:0000313" key="1">
    <source>
        <dbReference type="EMBL" id="ABS45932.1"/>
    </source>
</evidence>
<dbReference type="KEGG" id="ypi:YpsIP31758_1451"/>
<dbReference type="EMBL" id="CP000720">
    <property type="protein sequence ID" value="ABS45932.1"/>
    <property type="molecule type" value="Genomic_DNA"/>
</dbReference>